<reference evidence="6" key="1">
    <citation type="journal article" date="2020" name="Nature">
        <title>Giant virus diversity and host interactions through global metagenomics.</title>
        <authorList>
            <person name="Schulz F."/>
            <person name="Roux S."/>
            <person name="Paez-Espino D."/>
            <person name="Jungbluth S."/>
            <person name="Walsh D.A."/>
            <person name="Denef V.J."/>
            <person name="McMahon K.D."/>
            <person name="Konstantinidis K.T."/>
            <person name="Eloe-Fadrosh E.A."/>
            <person name="Kyrpides N.C."/>
            <person name="Woyke T."/>
        </authorList>
    </citation>
    <scope>NUCLEOTIDE SEQUENCE</scope>
    <source>
        <strain evidence="6">GVMAG-M-3300023179-91</strain>
    </source>
</reference>
<evidence type="ECO:0000256" key="4">
    <source>
        <dbReference type="ARBA" id="ARBA00023136"/>
    </source>
</evidence>
<keyword evidence="4 5" id="KW-0472">Membrane</keyword>
<dbReference type="GO" id="GO:0016765">
    <property type="term" value="F:transferase activity, transferring alkyl or aryl (other than methyl) groups"/>
    <property type="evidence" value="ECO:0007669"/>
    <property type="project" value="InterPro"/>
</dbReference>
<dbReference type="Gene3D" id="1.10.357.140">
    <property type="entry name" value="UbiA prenyltransferase"/>
    <property type="match status" value="1"/>
</dbReference>
<evidence type="ECO:0000256" key="1">
    <source>
        <dbReference type="ARBA" id="ARBA00004141"/>
    </source>
</evidence>
<sequence length="345" mass="39066">MKLLNKLLFFLFFISNTSGFLLHKPKVTTKISTIKYDNQDNNNIIDSAKPFTPLQKVSAFFKLIRPSNILPTTLLTFTGGWIVNPHLFELLNTPSFIVGIFDTLLIMSTSMILNDLFDIPLDKINNPRRPLITGEVKVEEAIALSSILLGLTEYLNFMYLPSNLQIVIHTAIANILIYTPILKKIPFIKNLSCAGLVAFSVFFAGLTANPIIDYGFNKNWGLLAINSQLIFFGSLYTEILLDMCDIDGDKQNGILTLPVIYGKNMAFEIANSIAYFNILLCFTELSIIYNFKAGLLLLLIYSPLLYYLKETKRLGFTKENINKTLKNTIPPLFMTLLYFCNIVFF</sequence>
<proteinExistence type="predicted"/>
<keyword evidence="3 5" id="KW-1133">Transmembrane helix</keyword>
<accession>A0A6C0HC55</accession>
<dbReference type="InterPro" id="IPR050475">
    <property type="entry name" value="Prenyltransferase_related"/>
</dbReference>
<evidence type="ECO:0000256" key="3">
    <source>
        <dbReference type="ARBA" id="ARBA00022989"/>
    </source>
</evidence>
<feature type="transmembrane region" description="Helical" evidence="5">
    <location>
        <begin position="287"/>
        <end position="308"/>
    </location>
</feature>
<dbReference type="GO" id="GO:0016020">
    <property type="term" value="C:membrane"/>
    <property type="evidence" value="ECO:0007669"/>
    <property type="project" value="UniProtKB-SubCell"/>
</dbReference>
<name>A0A6C0HC55_9ZZZZ</name>
<feature type="transmembrane region" description="Helical" evidence="5">
    <location>
        <begin position="193"/>
        <end position="212"/>
    </location>
</feature>
<dbReference type="EMBL" id="MN739929">
    <property type="protein sequence ID" value="QHT78089.1"/>
    <property type="molecule type" value="Genomic_DNA"/>
</dbReference>
<feature type="transmembrane region" description="Helical" evidence="5">
    <location>
        <begin position="163"/>
        <end position="181"/>
    </location>
</feature>
<dbReference type="Pfam" id="PF01040">
    <property type="entry name" value="UbiA"/>
    <property type="match status" value="1"/>
</dbReference>
<protein>
    <recommendedName>
        <fullName evidence="7">UbiA prenyltransferase family protein</fullName>
    </recommendedName>
</protein>
<evidence type="ECO:0000256" key="5">
    <source>
        <dbReference type="SAM" id="Phobius"/>
    </source>
</evidence>
<dbReference type="PANTHER" id="PTHR42723:SF1">
    <property type="entry name" value="CHLOROPHYLL SYNTHASE, CHLOROPLASTIC"/>
    <property type="match status" value="1"/>
</dbReference>
<dbReference type="PANTHER" id="PTHR42723">
    <property type="entry name" value="CHLOROPHYLL SYNTHASE"/>
    <property type="match status" value="1"/>
</dbReference>
<evidence type="ECO:0008006" key="7">
    <source>
        <dbReference type="Google" id="ProtNLM"/>
    </source>
</evidence>
<dbReference type="InterPro" id="IPR044878">
    <property type="entry name" value="UbiA_sf"/>
</dbReference>
<dbReference type="AlphaFoldDB" id="A0A6C0HC55"/>
<keyword evidence="2 5" id="KW-0812">Transmembrane</keyword>
<organism evidence="6">
    <name type="scientific">viral metagenome</name>
    <dbReference type="NCBI Taxonomy" id="1070528"/>
    <lineage>
        <taxon>unclassified sequences</taxon>
        <taxon>metagenomes</taxon>
        <taxon>organismal metagenomes</taxon>
    </lineage>
</organism>
<dbReference type="InterPro" id="IPR000537">
    <property type="entry name" value="UbiA_prenyltransferase"/>
</dbReference>
<evidence type="ECO:0000256" key="2">
    <source>
        <dbReference type="ARBA" id="ARBA00022692"/>
    </source>
</evidence>
<evidence type="ECO:0000313" key="6">
    <source>
        <dbReference type="EMBL" id="QHT78089.1"/>
    </source>
</evidence>
<comment type="subcellular location">
    <subcellularLocation>
        <location evidence="1">Membrane</location>
        <topology evidence="1">Multi-pass membrane protein</topology>
    </subcellularLocation>
</comment>